<feature type="region of interest" description="Disordered" evidence="1">
    <location>
        <begin position="59"/>
        <end position="78"/>
    </location>
</feature>
<dbReference type="EMBL" id="JAURUE010000002">
    <property type="protein sequence ID" value="MDP9613834.1"/>
    <property type="molecule type" value="Genomic_DNA"/>
</dbReference>
<name>A0ABT9KZP0_9ACTN</name>
<sequence>MATVHLLQKEPEQAAAAAHEALPLATRIRSERVNNRLRKTVDTAVRQFGDAPEIAALGERLATAMPDTPDTTGPGRAV</sequence>
<protein>
    <submittedName>
        <fullName evidence="2">Uncharacterized protein</fullName>
    </submittedName>
</protein>
<gene>
    <name evidence="2" type="ORF">JOF35_006172</name>
</gene>
<proteinExistence type="predicted"/>
<reference evidence="2 3" key="1">
    <citation type="submission" date="2023-07" db="EMBL/GenBank/DDBJ databases">
        <title>Sequencing the genomes of 1000 actinobacteria strains.</title>
        <authorList>
            <person name="Klenk H.-P."/>
        </authorList>
    </citation>
    <scope>NUCLEOTIDE SEQUENCE [LARGE SCALE GENOMIC DNA]</scope>
    <source>
        <strain evidence="2 3">DSM 41600</strain>
    </source>
</reference>
<dbReference type="Proteomes" id="UP001234880">
    <property type="component" value="Unassembled WGS sequence"/>
</dbReference>
<organism evidence="2 3">
    <name type="scientific">Streptomyces demainii</name>
    <dbReference type="NCBI Taxonomy" id="588122"/>
    <lineage>
        <taxon>Bacteria</taxon>
        <taxon>Bacillati</taxon>
        <taxon>Actinomycetota</taxon>
        <taxon>Actinomycetes</taxon>
        <taxon>Kitasatosporales</taxon>
        <taxon>Streptomycetaceae</taxon>
        <taxon>Streptomyces</taxon>
    </lineage>
</organism>
<keyword evidence="3" id="KW-1185">Reference proteome</keyword>
<evidence type="ECO:0000313" key="3">
    <source>
        <dbReference type="Proteomes" id="UP001234880"/>
    </source>
</evidence>
<comment type="caution">
    <text evidence="2">The sequence shown here is derived from an EMBL/GenBank/DDBJ whole genome shotgun (WGS) entry which is preliminary data.</text>
</comment>
<evidence type="ECO:0000256" key="1">
    <source>
        <dbReference type="SAM" id="MobiDB-lite"/>
    </source>
</evidence>
<evidence type="ECO:0000313" key="2">
    <source>
        <dbReference type="EMBL" id="MDP9613834.1"/>
    </source>
</evidence>
<accession>A0ABT9KZP0</accession>